<proteinExistence type="predicted"/>
<dbReference type="Pfam" id="PF01381">
    <property type="entry name" value="HTH_3"/>
    <property type="match status" value="1"/>
</dbReference>
<dbReference type="InterPro" id="IPR010982">
    <property type="entry name" value="Lambda_DNA-bd_dom_sf"/>
</dbReference>
<dbReference type="GO" id="GO:0003700">
    <property type="term" value="F:DNA-binding transcription factor activity"/>
    <property type="evidence" value="ECO:0007669"/>
    <property type="project" value="TreeGrafter"/>
</dbReference>
<keyword evidence="1" id="KW-0238">DNA-binding</keyword>
<dbReference type="Proteomes" id="UP000034048">
    <property type="component" value="Unassembled WGS sequence"/>
</dbReference>
<name>A0A0G0NFG7_9BACT</name>
<dbReference type="SUPFAM" id="SSF47413">
    <property type="entry name" value="lambda repressor-like DNA-binding domains"/>
    <property type="match status" value="1"/>
</dbReference>
<dbReference type="PROSITE" id="PS50943">
    <property type="entry name" value="HTH_CROC1"/>
    <property type="match status" value="1"/>
</dbReference>
<dbReference type="GO" id="GO:0005829">
    <property type="term" value="C:cytosol"/>
    <property type="evidence" value="ECO:0007669"/>
    <property type="project" value="TreeGrafter"/>
</dbReference>
<sequence>MNKKNNDFQGYLKDNLKDPQIKKHFNEYGKQLEIAYQILELRKHSQMSQAELADKIGTTQSNIARIEAGQQNLTTITLQKIANVFSCDLKIDFVKV</sequence>
<accession>A0A0G0NFG7</accession>
<dbReference type="PANTHER" id="PTHR46797:SF1">
    <property type="entry name" value="METHYLPHOSPHONATE SYNTHASE"/>
    <property type="match status" value="1"/>
</dbReference>
<evidence type="ECO:0000259" key="2">
    <source>
        <dbReference type="PROSITE" id="PS50943"/>
    </source>
</evidence>
<evidence type="ECO:0000313" key="4">
    <source>
        <dbReference type="Proteomes" id="UP000034048"/>
    </source>
</evidence>
<feature type="domain" description="HTH cro/C1-type" evidence="2">
    <location>
        <begin position="38"/>
        <end position="93"/>
    </location>
</feature>
<dbReference type="EMBL" id="LBWS01000015">
    <property type="protein sequence ID" value="KKR14894.1"/>
    <property type="molecule type" value="Genomic_DNA"/>
</dbReference>
<dbReference type="Gene3D" id="1.10.260.40">
    <property type="entry name" value="lambda repressor-like DNA-binding domains"/>
    <property type="match status" value="1"/>
</dbReference>
<dbReference type="GO" id="GO:0003677">
    <property type="term" value="F:DNA binding"/>
    <property type="evidence" value="ECO:0007669"/>
    <property type="project" value="UniProtKB-KW"/>
</dbReference>
<evidence type="ECO:0000313" key="3">
    <source>
        <dbReference type="EMBL" id="KKR14894.1"/>
    </source>
</evidence>
<dbReference type="InterPro" id="IPR001387">
    <property type="entry name" value="Cro/C1-type_HTH"/>
</dbReference>
<reference evidence="3 4" key="1">
    <citation type="journal article" date="2015" name="Nature">
        <title>rRNA introns, odd ribosomes, and small enigmatic genomes across a large radiation of phyla.</title>
        <authorList>
            <person name="Brown C.T."/>
            <person name="Hug L.A."/>
            <person name="Thomas B.C."/>
            <person name="Sharon I."/>
            <person name="Castelle C.J."/>
            <person name="Singh A."/>
            <person name="Wilkins M.J."/>
            <person name="Williams K.H."/>
            <person name="Banfield J.F."/>
        </authorList>
    </citation>
    <scope>NUCLEOTIDE SEQUENCE [LARGE SCALE GENOMIC DNA]</scope>
</reference>
<dbReference type="PANTHER" id="PTHR46797">
    <property type="entry name" value="HTH-TYPE TRANSCRIPTIONAL REGULATOR"/>
    <property type="match status" value="1"/>
</dbReference>
<evidence type="ECO:0000256" key="1">
    <source>
        <dbReference type="ARBA" id="ARBA00023125"/>
    </source>
</evidence>
<dbReference type="SMART" id="SM00530">
    <property type="entry name" value="HTH_XRE"/>
    <property type="match status" value="1"/>
</dbReference>
<dbReference type="CDD" id="cd00093">
    <property type="entry name" value="HTH_XRE"/>
    <property type="match status" value="1"/>
</dbReference>
<comment type="caution">
    <text evidence="3">The sequence shown here is derived from an EMBL/GenBank/DDBJ whole genome shotgun (WGS) entry which is preliminary data.</text>
</comment>
<gene>
    <name evidence="3" type="ORF">UT42_C0015G0012</name>
</gene>
<dbReference type="AlphaFoldDB" id="A0A0G0NFG7"/>
<organism evidence="3 4">
    <name type="scientific">Candidatus Falkowbacteria bacterium GW2011_GWA2_39_24</name>
    <dbReference type="NCBI Taxonomy" id="1618634"/>
    <lineage>
        <taxon>Bacteria</taxon>
        <taxon>Candidatus Falkowiibacteriota</taxon>
    </lineage>
</organism>
<dbReference type="InterPro" id="IPR050807">
    <property type="entry name" value="TransReg_Diox_bact_type"/>
</dbReference>
<protein>
    <recommendedName>
        <fullName evidence="2">HTH cro/C1-type domain-containing protein</fullName>
    </recommendedName>
</protein>